<evidence type="ECO:0000256" key="6">
    <source>
        <dbReference type="ARBA" id="ARBA00022737"/>
    </source>
</evidence>
<feature type="domain" description="Thioredoxin" evidence="14">
    <location>
        <begin position="339"/>
        <end position="481"/>
    </location>
</feature>
<dbReference type="OrthoDB" id="427280at2759"/>
<dbReference type="ExpressionAtlas" id="Q6P370">
    <property type="expression patterns" value="baseline and differential"/>
</dbReference>
<dbReference type="RefSeq" id="NP_989329.1">
    <property type="nucleotide sequence ID" value="NM_203998.1"/>
</dbReference>
<dbReference type="InterPro" id="IPR005788">
    <property type="entry name" value="PDI_thioredoxin-like_dom"/>
</dbReference>
<dbReference type="GO" id="GO:0003756">
    <property type="term" value="F:protein disulfide isomerase activity"/>
    <property type="evidence" value="ECO:0000318"/>
    <property type="project" value="GO_Central"/>
</dbReference>
<reference evidence="18" key="1">
    <citation type="journal article" date="2002" name="Dev. Dyn.">
        <title>Genetic and genomic tools for Xenopus research: The NIH Xenopus initiative.</title>
        <authorList>
            <person name="Klein S.L."/>
            <person name="Strausberg R.L."/>
            <person name="Wagner L."/>
            <person name="Pontius J."/>
            <person name="Clifton S.W."/>
            <person name="Richardson P."/>
        </authorList>
    </citation>
    <scope>NUCLEOTIDE SEQUENCE</scope>
</reference>
<keyword evidence="6" id="KW-0677">Repeat</keyword>
<dbReference type="GO" id="GO:0042470">
    <property type="term" value="C:melanosome"/>
    <property type="evidence" value="ECO:0007669"/>
    <property type="project" value="UniProtKB-SubCell"/>
</dbReference>
<feature type="signal peptide" evidence="13">
    <location>
        <begin position="1"/>
        <end position="20"/>
    </location>
</feature>
<keyword evidence="17" id="KW-1185">Reference proteome</keyword>
<protein>
    <recommendedName>
        <fullName evidence="13">Protein disulfide-isomerase</fullName>
        <ecNumber evidence="13">5.3.4.1</ecNumber>
    </recommendedName>
</protein>
<dbReference type="NCBIfam" id="TIGR01126">
    <property type="entry name" value="pdi_dom"/>
    <property type="match status" value="2"/>
</dbReference>
<evidence type="ECO:0000256" key="13">
    <source>
        <dbReference type="RuleBase" id="RU361130"/>
    </source>
</evidence>
<feature type="domain" description="Thioredoxin" evidence="14">
    <location>
        <begin position="14"/>
        <end position="128"/>
    </location>
</feature>
<evidence type="ECO:0000256" key="11">
    <source>
        <dbReference type="PIRSR" id="PIRSR605792-51"/>
    </source>
</evidence>
<dbReference type="InterPro" id="IPR041868">
    <property type="entry name" value="PDIA3_PDI_b"/>
</dbReference>
<evidence type="ECO:0000256" key="12">
    <source>
        <dbReference type="RuleBase" id="RU004208"/>
    </source>
</evidence>
<dbReference type="Xenbase" id="XB-GENE-976328">
    <property type="gene designation" value="pdia3"/>
</dbReference>
<dbReference type="KEGG" id="xtr:394954"/>
<feature type="disulfide bond" description="Redox-active" evidence="11">
    <location>
        <begin position="402"/>
        <end position="405"/>
    </location>
</feature>
<evidence type="ECO:0000256" key="8">
    <source>
        <dbReference type="ARBA" id="ARBA00023157"/>
    </source>
</evidence>
<reference evidence="18" key="4">
    <citation type="submission" date="2025-04" db="UniProtKB">
        <authorList>
            <consortium name="RefSeq"/>
        </authorList>
    </citation>
    <scope>IDENTIFICATION</scope>
</reference>
<evidence type="ECO:0000256" key="4">
    <source>
        <dbReference type="ARBA" id="ARBA00006347"/>
    </source>
</evidence>
<dbReference type="GO" id="GO:0006457">
    <property type="term" value="P:protein folding"/>
    <property type="evidence" value="ECO:0000318"/>
    <property type="project" value="GO_Central"/>
</dbReference>
<dbReference type="OMA" id="HRTQDSV"/>
<dbReference type="FunFam" id="3.40.30.10:FF:000077">
    <property type="entry name" value="Protein disulfide-isomerase"/>
    <property type="match status" value="1"/>
</dbReference>
<dbReference type="PANTHER" id="PTHR18929">
    <property type="entry name" value="PROTEIN DISULFIDE ISOMERASE"/>
    <property type="match status" value="1"/>
</dbReference>
<gene>
    <name evidence="16 18 19" type="primary">pdia3</name>
    <name evidence="18" type="synonym">erp57</name>
    <name evidence="15" type="synonym">MGC75624</name>
    <name evidence="16" type="ORF">TNeu120b16.1-001</name>
</gene>
<organism evidence="15">
    <name type="scientific">Xenopus tropicalis</name>
    <name type="common">Western clawed frog</name>
    <name type="synonym">Silurana tropicalis</name>
    <dbReference type="NCBI Taxonomy" id="8364"/>
    <lineage>
        <taxon>Eukaryota</taxon>
        <taxon>Metazoa</taxon>
        <taxon>Chordata</taxon>
        <taxon>Craniata</taxon>
        <taxon>Vertebrata</taxon>
        <taxon>Euteleostomi</taxon>
        <taxon>Amphibia</taxon>
        <taxon>Batrachia</taxon>
        <taxon>Anura</taxon>
        <taxon>Pipoidea</taxon>
        <taxon>Pipidae</taxon>
        <taxon>Xenopodinae</taxon>
        <taxon>Xenopus</taxon>
        <taxon>Silurana</taxon>
    </lineage>
</organism>
<evidence type="ECO:0000256" key="3">
    <source>
        <dbReference type="ARBA" id="ARBA00004319"/>
    </source>
</evidence>
<dbReference type="AGR" id="Xenbase:XB-GENE-976328"/>
<dbReference type="InterPro" id="IPR013766">
    <property type="entry name" value="Thioredoxin_domain"/>
</dbReference>
<keyword evidence="8 11" id="KW-1015">Disulfide bond</keyword>
<evidence type="ECO:0000259" key="14">
    <source>
        <dbReference type="PROSITE" id="PS51352"/>
    </source>
</evidence>
<dbReference type="Reactome" id="R-XTR-901042">
    <property type="pathway name" value="Calnexin/calreticulin cycle"/>
</dbReference>
<evidence type="ECO:0000313" key="15">
    <source>
        <dbReference type="EMBL" id="AAH64163.1"/>
    </source>
</evidence>
<dbReference type="InterPro" id="IPR005792">
    <property type="entry name" value="Prot_disulphide_isomerase"/>
</dbReference>
<keyword evidence="9 13" id="KW-0413">Isomerase</keyword>
<dbReference type="InterPro" id="IPR036249">
    <property type="entry name" value="Thioredoxin-like_sf"/>
</dbReference>
<dbReference type="AlphaFoldDB" id="Q6P370"/>
<sequence length="501" mass="56005">MNRQLLGAFFLLAVTAGTQAAGSDVLDLTDDNFESTVSQHSILLVEFFAPWCGHCKKLAPEYEIAATKLKGTLSLAKVDCTANSNTCNKYGVSGYPTLKIFRDGEDSGSYDGPRTADGIVSTMKKQAGPASVDLRSVGEFEKFISDKDASVVGFFRDLYSGPHSEFLKAANTLRDNYRFAHTDEKELVDKYDSNGEGFVLFRPQHLANKFEDSSVTFPADEKITSSKIKKFIQDNIFGLCPHLTEDNKDLIQGKDLLVAYYDVDYEKNVKGTNYWRNRVMKVAKSFVDAGKKLNFAVANRKAFGHEVTEFGLDAGTGELPVVGIKTAKGEKYAMQEEFSRDGKALERFLQDYFDGKLKRYMKSEAIPESNDGPVKVVVAENFDEIVNDDSKDVLIEFYAPWCGHCKNLEPKYKELGEKLGDDPNIVIAKMDATANDVPSQYEVRGFPTIYFTPAGSKQKPKRYEGGREVSDFLSYLKKEATNPPVVKEDEKPKKKKKKEEL</sequence>
<evidence type="ECO:0000256" key="2">
    <source>
        <dbReference type="ARBA" id="ARBA00004223"/>
    </source>
</evidence>
<dbReference type="GO" id="GO:0009986">
    <property type="term" value="C:cell surface"/>
    <property type="evidence" value="ECO:0000318"/>
    <property type="project" value="GO_Central"/>
</dbReference>
<name>Q6P370_XENTR</name>
<dbReference type="GO" id="GO:0005788">
    <property type="term" value="C:endoplasmic reticulum lumen"/>
    <property type="evidence" value="ECO:0007669"/>
    <property type="project" value="UniProtKB-SubCell"/>
</dbReference>
<dbReference type="Proteomes" id="UP000008143">
    <property type="component" value="Chromosome 3"/>
</dbReference>
<keyword evidence="10 11" id="KW-0676">Redox-active center</keyword>
<evidence type="ECO:0000256" key="10">
    <source>
        <dbReference type="ARBA" id="ARBA00023284"/>
    </source>
</evidence>
<dbReference type="STRING" id="8364.ENSXETP00000016863"/>
<feature type="chain" id="PRO_5033207803" description="Protein disulfide-isomerase" evidence="13 18">
    <location>
        <begin position="21"/>
        <end position="501"/>
    </location>
</feature>
<dbReference type="PRINTS" id="PR00421">
    <property type="entry name" value="THIOREDOXIN"/>
</dbReference>
<accession>Q6P370</accession>
<dbReference type="Gene3D" id="3.40.30.10">
    <property type="entry name" value="Glutaredoxin"/>
    <property type="match status" value="4"/>
</dbReference>
<dbReference type="Pfam" id="PF00085">
    <property type="entry name" value="Thioredoxin"/>
    <property type="match status" value="2"/>
</dbReference>
<dbReference type="EMBL" id="BC064163">
    <property type="protein sequence ID" value="AAH64163.1"/>
    <property type="molecule type" value="mRNA"/>
</dbReference>
<dbReference type="PANTHER" id="PTHR18929:SF132">
    <property type="entry name" value="PROTEIN DISULFIDE-ISOMERASE A3"/>
    <property type="match status" value="1"/>
</dbReference>
<evidence type="ECO:0000256" key="7">
    <source>
        <dbReference type="ARBA" id="ARBA00022824"/>
    </source>
</evidence>
<dbReference type="EMBL" id="CR760291">
    <property type="protein sequence ID" value="CAJ83104.1"/>
    <property type="molecule type" value="mRNA"/>
</dbReference>
<dbReference type="PROSITE" id="PS00194">
    <property type="entry name" value="THIOREDOXIN_1"/>
    <property type="match status" value="2"/>
</dbReference>
<dbReference type="InterPro" id="IPR017937">
    <property type="entry name" value="Thioredoxin_CS"/>
</dbReference>
<dbReference type="Pfam" id="PF13848">
    <property type="entry name" value="Thioredoxin_6"/>
    <property type="match status" value="1"/>
</dbReference>
<dbReference type="PROSITE" id="PS51352">
    <property type="entry name" value="THIOREDOXIN_2"/>
    <property type="match status" value="2"/>
</dbReference>
<dbReference type="CDD" id="cd02961">
    <property type="entry name" value="PDI_a_family"/>
    <property type="match status" value="1"/>
</dbReference>
<dbReference type="NCBIfam" id="TIGR01130">
    <property type="entry name" value="ER_PDI_fam"/>
    <property type="match status" value="1"/>
</dbReference>
<dbReference type="EC" id="5.3.4.1" evidence="13"/>
<proteinExistence type="evidence at transcript level"/>
<evidence type="ECO:0000313" key="19">
    <source>
        <dbReference type="Xenbase" id="XB-GENE-976328"/>
    </source>
</evidence>
<dbReference type="CTD" id="2923"/>
<comment type="similarity">
    <text evidence="4 12">Belongs to the protein disulfide isomerase family.</text>
</comment>
<comment type="catalytic activity">
    <reaction evidence="1 13">
        <text>Catalyzes the rearrangement of -S-S- bonds in proteins.</text>
        <dbReference type="EC" id="5.3.4.1"/>
    </reaction>
</comment>
<keyword evidence="5 13" id="KW-0732">Signal</keyword>
<dbReference type="GO" id="GO:0005783">
    <property type="term" value="C:endoplasmic reticulum"/>
    <property type="evidence" value="ECO:0000318"/>
    <property type="project" value="GO_Central"/>
</dbReference>
<feature type="disulfide bond" description="Redox-active" evidence="11">
    <location>
        <begin position="52"/>
        <end position="55"/>
    </location>
</feature>
<evidence type="ECO:0000313" key="17">
    <source>
        <dbReference type="Proteomes" id="UP000008143"/>
    </source>
</evidence>
<dbReference type="CDD" id="cd02995">
    <property type="entry name" value="PDI_a_PDI_a'_C"/>
    <property type="match status" value="1"/>
</dbReference>
<reference evidence="15" key="2">
    <citation type="submission" date="2003-12" db="EMBL/GenBank/DDBJ databases">
        <authorList>
            <consortium name="NIH - Xenopus Gene Collection (XGC) project"/>
        </authorList>
    </citation>
    <scope>NUCLEOTIDE SEQUENCE [LARGE SCALE MRNA]</scope>
    <source>
        <tissue evidence="15">Embryo</tissue>
    </source>
</reference>
<evidence type="ECO:0000313" key="16">
    <source>
        <dbReference type="EMBL" id="CAJ83104.1"/>
    </source>
</evidence>
<evidence type="ECO:0000256" key="5">
    <source>
        <dbReference type="ARBA" id="ARBA00022729"/>
    </source>
</evidence>
<reference evidence="16" key="3">
    <citation type="submission" date="2006-10" db="EMBL/GenBank/DDBJ databases">
        <authorList>
            <person name="Amaya E."/>
            <person name="Ashurst J.L."/>
            <person name="Bonfield J.K."/>
            <person name="Croning M.D.R."/>
            <person name="Chen C-K."/>
            <person name="Davies R.M."/>
            <person name="Francis M.D."/>
            <person name="Garrett N."/>
            <person name="Gilchrist M.J."/>
            <person name="Grafham D.V."/>
            <person name="McLaren S.R."/>
            <person name="Papalopulu N."/>
            <person name="Rogers J."/>
            <person name="Smith J.C."/>
            <person name="Taylor R.G."/>
            <person name="Voigt J."/>
            <person name="Zorn A.M."/>
        </authorList>
    </citation>
    <scope>NUCLEOTIDE SEQUENCE</scope>
</reference>
<comment type="subcellular location">
    <subcellularLocation>
        <location evidence="3">Endoplasmic reticulum lumen</location>
    </subcellularLocation>
    <subcellularLocation>
        <location evidence="2">Melanosome</location>
    </subcellularLocation>
</comment>
<dbReference type="FunFam" id="3.40.30.10:FF:000045">
    <property type="entry name" value="Disulfide-isomerase A3"/>
    <property type="match status" value="1"/>
</dbReference>
<dbReference type="FunFam" id="3.40.30.10:FF:000054">
    <property type="entry name" value="Disulfide-isomerase A3"/>
    <property type="match status" value="1"/>
</dbReference>
<dbReference type="GeneID" id="394954"/>
<dbReference type="FunFam" id="3.40.30.10:FF:000017">
    <property type="entry name" value="Protein disulfide-isomerase A4"/>
    <property type="match status" value="1"/>
</dbReference>
<evidence type="ECO:0000313" key="18">
    <source>
        <dbReference type="RefSeq" id="NP_989329.1"/>
    </source>
</evidence>
<dbReference type="CDD" id="cd03069">
    <property type="entry name" value="PDI_b_ERp57"/>
    <property type="match status" value="1"/>
</dbReference>
<dbReference type="GO" id="GO:0034976">
    <property type="term" value="P:response to endoplasmic reticulum stress"/>
    <property type="evidence" value="ECO:0000318"/>
    <property type="project" value="GO_Central"/>
</dbReference>
<dbReference type="CDD" id="cd03073">
    <property type="entry name" value="PDI_b'_ERp72_ERp57"/>
    <property type="match status" value="1"/>
</dbReference>
<evidence type="ECO:0000256" key="9">
    <source>
        <dbReference type="ARBA" id="ARBA00023235"/>
    </source>
</evidence>
<dbReference type="SUPFAM" id="SSF52833">
    <property type="entry name" value="Thioredoxin-like"/>
    <property type="match status" value="3"/>
</dbReference>
<evidence type="ECO:0000256" key="1">
    <source>
        <dbReference type="ARBA" id="ARBA00001182"/>
    </source>
</evidence>
<keyword evidence="7" id="KW-0256">Endoplasmic reticulum</keyword>